<dbReference type="AlphaFoldDB" id="A0A366HA52"/>
<name>A0A366HA52_9BACT</name>
<keyword evidence="7" id="KW-1185">Reference proteome</keyword>
<comment type="caution">
    <text evidence="6">The sequence shown here is derived from an EMBL/GenBank/DDBJ whole genome shotgun (WGS) entry which is preliminary data.</text>
</comment>
<organism evidence="6 7">
    <name type="scientific">Roseimicrobium gellanilyticum</name>
    <dbReference type="NCBI Taxonomy" id="748857"/>
    <lineage>
        <taxon>Bacteria</taxon>
        <taxon>Pseudomonadati</taxon>
        <taxon>Verrucomicrobiota</taxon>
        <taxon>Verrucomicrobiia</taxon>
        <taxon>Verrucomicrobiales</taxon>
        <taxon>Verrucomicrobiaceae</taxon>
        <taxon>Roseimicrobium</taxon>
    </lineage>
</organism>
<dbReference type="RefSeq" id="WP_113960905.1">
    <property type="nucleotide sequence ID" value="NZ_QNRR01000010.1"/>
</dbReference>
<dbReference type="GO" id="GO:0008483">
    <property type="term" value="F:transaminase activity"/>
    <property type="evidence" value="ECO:0007669"/>
    <property type="project" value="UniProtKB-KW"/>
</dbReference>
<sequence length="466" mass="50708">MGKEYSITPVSVPRVETKHRRINTALPHPDSVPVLEKLRSLEPISMRGMPPIVWDKAEDYYVYDRHGNQWLDWSSGVLVTNAGHGVKEVRDAIIAQVQSGLLHNYVFPSEERAELTELLISLAPADLKKVFLLTTGSEATECAIKLSRSHGIKVGGRGKIGIIGFERGFHGRTLGSQQAGGMAGQKNWIVNEDPAIFTVPFPDGYWQPDVTFDCFLKAIEQRGLKPENIAGVMMETYQGVGPDFAPTEYVRQLAEWCRKHQIVLTFDEVQAGFGRTGKFWAFEHYGLAPDLICCGKGISSSLPLSAVIGRAEIMDQFPPGSMTSTHTGNPVCCAAAMAAIRKILREKMTENAAALEPVLLAGLKKIQAQHPAVIGHVTAKGLVAGMQTVKVGTKDPDHDLAHRIIELCYQKGLLLFAPVGAWGQTVKIAPPLSIPKDALEEGLIVLEEATAQAVSELVGEPVLRAA</sequence>
<dbReference type="OrthoDB" id="9807885at2"/>
<dbReference type="InterPro" id="IPR050103">
    <property type="entry name" value="Class-III_PLP-dep_AT"/>
</dbReference>
<reference evidence="6 7" key="1">
    <citation type="submission" date="2018-06" db="EMBL/GenBank/DDBJ databases">
        <title>Genomic Encyclopedia of Type Strains, Phase IV (KMG-IV): sequencing the most valuable type-strain genomes for metagenomic binning, comparative biology and taxonomic classification.</title>
        <authorList>
            <person name="Goeker M."/>
        </authorList>
    </citation>
    <scope>NUCLEOTIDE SEQUENCE [LARGE SCALE GENOMIC DNA]</scope>
    <source>
        <strain evidence="6 7">DSM 25532</strain>
    </source>
</reference>
<dbReference type="Gene3D" id="3.40.640.10">
    <property type="entry name" value="Type I PLP-dependent aspartate aminotransferase-like (Major domain)"/>
    <property type="match status" value="1"/>
</dbReference>
<dbReference type="Gene3D" id="3.90.1150.10">
    <property type="entry name" value="Aspartate Aminotransferase, domain 1"/>
    <property type="match status" value="1"/>
</dbReference>
<comment type="similarity">
    <text evidence="5">Belongs to the class-III pyridoxal-phosphate-dependent aminotransferase family.</text>
</comment>
<keyword evidence="3 6" id="KW-0808">Transferase</keyword>
<evidence type="ECO:0000313" key="7">
    <source>
        <dbReference type="Proteomes" id="UP000253426"/>
    </source>
</evidence>
<evidence type="ECO:0000313" key="6">
    <source>
        <dbReference type="EMBL" id="RBP39142.1"/>
    </source>
</evidence>
<dbReference type="InterPro" id="IPR015421">
    <property type="entry name" value="PyrdxlP-dep_Trfase_major"/>
</dbReference>
<proteinExistence type="inferred from homology"/>
<dbReference type="EMBL" id="QNRR01000010">
    <property type="protein sequence ID" value="RBP39142.1"/>
    <property type="molecule type" value="Genomic_DNA"/>
</dbReference>
<evidence type="ECO:0000256" key="3">
    <source>
        <dbReference type="ARBA" id="ARBA00022679"/>
    </source>
</evidence>
<dbReference type="InterPro" id="IPR015424">
    <property type="entry name" value="PyrdxlP-dep_Trfase"/>
</dbReference>
<dbReference type="Proteomes" id="UP000253426">
    <property type="component" value="Unassembled WGS sequence"/>
</dbReference>
<protein>
    <submittedName>
        <fullName evidence="6">4-aminobutyrate aminotransferase/diaminobutyrate-pyruvate transaminase/4-aminobutyrate aminotransferase/(S)-3-amino-2-methylpropionate transaminase</fullName>
    </submittedName>
</protein>
<dbReference type="PIRSF" id="PIRSF000521">
    <property type="entry name" value="Transaminase_4ab_Lys_Orn"/>
    <property type="match status" value="1"/>
</dbReference>
<dbReference type="GO" id="GO:0042802">
    <property type="term" value="F:identical protein binding"/>
    <property type="evidence" value="ECO:0007669"/>
    <property type="project" value="TreeGrafter"/>
</dbReference>
<evidence type="ECO:0000256" key="2">
    <source>
        <dbReference type="ARBA" id="ARBA00022576"/>
    </source>
</evidence>
<dbReference type="PANTHER" id="PTHR11986:SF79">
    <property type="entry name" value="ACETYLORNITHINE AMINOTRANSFERASE, MITOCHONDRIAL"/>
    <property type="match status" value="1"/>
</dbReference>
<dbReference type="Pfam" id="PF00202">
    <property type="entry name" value="Aminotran_3"/>
    <property type="match status" value="1"/>
</dbReference>
<dbReference type="SUPFAM" id="SSF53383">
    <property type="entry name" value="PLP-dependent transferases"/>
    <property type="match status" value="1"/>
</dbReference>
<comment type="cofactor">
    <cofactor evidence="1">
        <name>pyridoxal 5'-phosphate</name>
        <dbReference type="ChEBI" id="CHEBI:597326"/>
    </cofactor>
</comment>
<dbReference type="PANTHER" id="PTHR11986">
    <property type="entry name" value="AMINOTRANSFERASE CLASS III"/>
    <property type="match status" value="1"/>
</dbReference>
<dbReference type="FunFam" id="3.40.640.10:FF:000004">
    <property type="entry name" value="Acetylornithine aminotransferase"/>
    <property type="match status" value="1"/>
</dbReference>
<dbReference type="InterPro" id="IPR005814">
    <property type="entry name" value="Aminotrans_3"/>
</dbReference>
<evidence type="ECO:0000256" key="1">
    <source>
        <dbReference type="ARBA" id="ARBA00001933"/>
    </source>
</evidence>
<keyword evidence="2 6" id="KW-0032">Aminotransferase</keyword>
<dbReference type="GO" id="GO:0030170">
    <property type="term" value="F:pyridoxal phosphate binding"/>
    <property type="evidence" value="ECO:0007669"/>
    <property type="project" value="InterPro"/>
</dbReference>
<evidence type="ECO:0000256" key="4">
    <source>
        <dbReference type="ARBA" id="ARBA00022898"/>
    </source>
</evidence>
<keyword evidence="4 5" id="KW-0663">Pyridoxal phosphate</keyword>
<gene>
    <name evidence="6" type="ORF">DES53_110166</name>
</gene>
<evidence type="ECO:0000256" key="5">
    <source>
        <dbReference type="RuleBase" id="RU003560"/>
    </source>
</evidence>
<dbReference type="CDD" id="cd00610">
    <property type="entry name" value="OAT_like"/>
    <property type="match status" value="1"/>
</dbReference>
<keyword evidence="6" id="KW-0670">Pyruvate</keyword>
<accession>A0A366HA52</accession>
<dbReference type="InterPro" id="IPR015422">
    <property type="entry name" value="PyrdxlP-dep_Trfase_small"/>
</dbReference>